<evidence type="ECO:0000313" key="2">
    <source>
        <dbReference type="Proteomes" id="UP000032046"/>
    </source>
</evidence>
<sequence>MNRRITPSLITALKPNEIFVFGSNLQGIHAGGAARAARLHFGAVMGQGVGMQGQSYAIPTMQGGTETIKPYVDEFVEYARKHPELHFLVTAIGCGIAGFDADDIAPLFEEAKDIENISLPDEFWDVLE</sequence>
<protein>
    <recommendedName>
        <fullName evidence="3">Macro domain-containing protein</fullName>
    </recommendedName>
</protein>
<organism evidence="1 2">
    <name type="scientific">Prevotella pectinovora</name>
    <dbReference type="NCBI Taxonomy" id="1602169"/>
    <lineage>
        <taxon>Bacteria</taxon>
        <taxon>Pseudomonadati</taxon>
        <taxon>Bacteroidota</taxon>
        <taxon>Bacteroidia</taxon>
        <taxon>Bacteroidales</taxon>
        <taxon>Prevotellaceae</taxon>
        <taxon>Prevotella</taxon>
    </lineage>
</organism>
<dbReference type="EMBL" id="JXQK01000088">
    <property type="protein sequence ID" value="KIP60183.1"/>
    <property type="molecule type" value="Genomic_DNA"/>
</dbReference>
<evidence type="ECO:0008006" key="3">
    <source>
        <dbReference type="Google" id="ProtNLM"/>
    </source>
</evidence>
<dbReference type="OrthoDB" id="489040at2"/>
<gene>
    <name evidence="1" type="ORF">ST44_12450</name>
</gene>
<dbReference type="Proteomes" id="UP000032046">
    <property type="component" value="Unassembled WGS sequence"/>
</dbReference>
<evidence type="ECO:0000313" key="1">
    <source>
        <dbReference type="EMBL" id="KIP60183.1"/>
    </source>
</evidence>
<keyword evidence="2" id="KW-1185">Reference proteome</keyword>
<dbReference type="STRING" id="1602171.ST44_12450"/>
<name>A0A0D0I317_9BACT</name>
<dbReference type="RefSeq" id="WP_042520236.1">
    <property type="nucleotide sequence ID" value="NZ_JALFDM010000105.1"/>
</dbReference>
<comment type="caution">
    <text evidence="1">The sequence shown here is derived from an EMBL/GenBank/DDBJ whole genome shotgun (WGS) entry which is preliminary data.</text>
</comment>
<dbReference type="AlphaFoldDB" id="A0A0D0I317"/>
<proteinExistence type="predicted"/>
<accession>A0A0D0I317</accession>
<dbReference type="GeneID" id="93484542"/>
<reference evidence="1 2" key="1">
    <citation type="submission" date="2015-01" db="EMBL/GenBank/DDBJ databases">
        <title>Comparative genomics of non-oral Prevotella species.</title>
        <authorList>
            <person name="Accetto T."/>
            <person name="Nograsek B."/>
            <person name="Avgustin G."/>
        </authorList>
    </citation>
    <scope>NUCLEOTIDE SEQUENCE [LARGE SCALE GENOMIC DNA]</scope>
    <source>
        <strain evidence="1 2">P5-119</strain>
    </source>
</reference>